<dbReference type="Pfam" id="PF21271">
    <property type="entry name" value="SNX17-31_F2_FERM"/>
    <property type="match status" value="1"/>
</dbReference>
<feature type="domain" description="PX" evidence="4">
    <location>
        <begin position="1"/>
        <end position="110"/>
    </location>
</feature>
<dbReference type="SMART" id="SM00312">
    <property type="entry name" value="PX"/>
    <property type="match status" value="1"/>
</dbReference>
<dbReference type="SUPFAM" id="SSF64268">
    <property type="entry name" value="PX domain"/>
    <property type="match status" value="1"/>
</dbReference>
<dbReference type="EMBL" id="OA883328">
    <property type="protein sequence ID" value="CAD7278614.1"/>
    <property type="molecule type" value="Genomic_DNA"/>
</dbReference>
<evidence type="ECO:0000256" key="1">
    <source>
        <dbReference type="ARBA" id="ARBA00010883"/>
    </source>
</evidence>
<dbReference type="Gene3D" id="3.30.1520.10">
    <property type="entry name" value="Phox-like domain"/>
    <property type="match status" value="1"/>
</dbReference>
<dbReference type="FunFam" id="2.30.29.30:FF:000145">
    <property type="entry name" value="Sorting nexin-17 isoform1"/>
    <property type="match status" value="1"/>
</dbReference>
<keyword evidence="6" id="KW-1185">Reference proteome</keyword>
<evidence type="ECO:0000256" key="3">
    <source>
        <dbReference type="ARBA" id="ARBA00022927"/>
    </source>
</evidence>
<name>A0A7R9BQ70_9CRUS</name>
<dbReference type="InterPro" id="IPR036871">
    <property type="entry name" value="PX_dom_sf"/>
</dbReference>
<dbReference type="PANTHER" id="PTHR12431:SF14">
    <property type="entry name" value="LD15323P"/>
    <property type="match status" value="1"/>
</dbReference>
<dbReference type="Gene3D" id="1.20.80.60">
    <property type="match status" value="1"/>
</dbReference>
<proteinExistence type="inferred from homology"/>
<evidence type="ECO:0000313" key="5">
    <source>
        <dbReference type="EMBL" id="CAD7278614.1"/>
    </source>
</evidence>
<gene>
    <name evidence="5" type="ORF">NMOB1V02_LOCUS6313</name>
</gene>
<dbReference type="OrthoDB" id="5772781at2759"/>
<dbReference type="GO" id="GO:0032456">
    <property type="term" value="P:endocytic recycling"/>
    <property type="evidence" value="ECO:0007669"/>
    <property type="project" value="TreeGrafter"/>
</dbReference>
<dbReference type="GO" id="GO:0035091">
    <property type="term" value="F:phosphatidylinositol binding"/>
    <property type="evidence" value="ECO:0007669"/>
    <property type="project" value="InterPro"/>
</dbReference>
<dbReference type="PANTHER" id="PTHR12431">
    <property type="entry name" value="SORTING NEXIN 17 AND 27"/>
    <property type="match status" value="1"/>
</dbReference>
<keyword evidence="2" id="KW-0813">Transport</keyword>
<dbReference type="InterPro" id="IPR048767">
    <property type="entry name" value="SNX17-31_FERM_F2"/>
</dbReference>
<dbReference type="InterPro" id="IPR048763">
    <property type="entry name" value="SNX17-31_FERM_F1"/>
</dbReference>
<dbReference type="GO" id="GO:0005769">
    <property type="term" value="C:early endosome"/>
    <property type="evidence" value="ECO:0007669"/>
    <property type="project" value="TreeGrafter"/>
</dbReference>
<dbReference type="InterPro" id="IPR040842">
    <property type="entry name" value="SNX17/31_FERM"/>
</dbReference>
<dbReference type="Pfam" id="PF00787">
    <property type="entry name" value="PX"/>
    <property type="match status" value="1"/>
</dbReference>
<dbReference type="Proteomes" id="UP000678499">
    <property type="component" value="Unassembled WGS sequence"/>
</dbReference>
<dbReference type="InterPro" id="IPR011993">
    <property type="entry name" value="PH-like_dom_sf"/>
</dbReference>
<dbReference type="PROSITE" id="PS50195">
    <property type="entry name" value="PX"/>
    <property type="match status" value="1"/>
</dbReference>
<reference evidence="5" key="1">
    <citation type="submission" date="2020-11" db="EMBL/GenBank/DDBJ databases">
        <authorList>
            <person name="Tran Van P."/>
        </authorList>
    </citation>
    <scope>NUCLEOTIDE SEQUENCE</scope>
</reference>
<sequence length="454" mass="52672">MHFSIPKSSLVLEPGKEGYISYDLYVNGLYHCSCRYRKLLTLHEKLKQVFGHGMIAGISFPPKRFLPLSDQQLESRRCQLEKYLQLVSQIQRVRNSEQFCAFMVETQLETYEKDEENGDDKAPGNAYSLEVETMMNSKTCLTLERKERGLSTKDILHRVCEDLKLPQTLHKFFGLVVLRKYPDIGTFSVVRRLEDYEAPWITMQRMDDNLKIILRKRFWDPDLDAELLRDPVGLNLRYCEAVADVEHDWCPVPPNVLAHLTQMQARGSKRQYLDLVRSQKYFGYWRFSDTPCLSDYPQPNTRVIVRVGDKELVTETLDKNSTSVFRVTRMRCWRISGKLPMTASNGNNGDEDESIAADLSFEYLVGKDQMDWVTIKSPQAVLISLCLQSIVDELLGKQLQRKGSVEPVLEPESRFSRRWFENRFSSSRSRDEPVVLRNAFVQNAVFHNIGDEDL</sequence>
<accession>A0A7R9BQ70</accession>
<dbReference type="AlphaFoldDB" id="A0A7R9BQ70"/>
<keyword evidence="3" id="KW-0653">Protein transport</keyword>
<dbReference type="Gene3D" id="3.10.20.90">
    <property type="entry name" value="Phosphatidylinositol 3-kinase Catalytic Subunit, Chain A, domain 1"/>
    <property type="match status" value="1"/>
</dbReference>
<evidence type="ECO:0000259" key="4">
    <source>
        <dbReference type="PROSITE" id="PS50195"/>
    </source>
</evidence>
<dbReference type="Pfam" id="PF18116">
    <property type="entry name" value="SNX17_FERM_C"/>
    <property type="match status" value="1"/>
</dbReference>
<organism evidence="5">
    <name type="scientific">Notodromas monacha</name>
    <dbReference type="NCBI Taxonomy" id="399045"/>
    <lineage>
        <taxon>Eukaryota</taxon>
        <taxon>Metazoa</taxon>
        <taxon>Ecdysozoa</taxon>
        <taxon>Arthropoda</taxon>
        <taxon>Crustacea</taxon>
        <taxon>Oligostraca</taxon>
        <taxon>Ostracoda</taxon>
        <taxon>Podocopa</taxon>
        <taxon>Podocopida</taxon>
        <taxon>Cypridocopina</taxon>
        <taxon>Cypridoidea</taxon>
        <taxon>Cyprididae</taxon>
        <taxon>Notodromas</taxon>
    </lineage>
</organism>
<dbReference type="InterPro" id="IPR001683">
    <property type="entry name" value="PX_dom"/>
</dbReference>
<dbReference type="Pfam" id="PF21273">
    <property type="entry name" value="SNX17-27-31_F1_FERM"/>
    <property type="match status" value="1"/>
</dbReference>
<evidence type="ECO:0000313" key="6">
    <source>
        <dbReference type="Proteomes" id="UP000678499"/>
    </source>
</evidence>
<comment type="similarity">
    <text evidence="1">Belongs to the sorting nexin family.</text>
</comment>
<dbReference type="EMBL" id="CAJPEX010001291">
    <property type="protein sequence ID" value="CAG0918766.1"/>
    <property type="molecule type" value="Genomic_DNA"/>
</dbReference>
<protein>
    <recommendedName>
        <fullName evidence="4">PX domain-containing protein</fullName>
    </recommendedName>
</protein>
<dbReference type="GO" id="GO:0006886">
    <property type="term" value="P:intracellular protein transport"/>
    <property type="evidence" value="ECO:0007669"/>
    <property type="project" value="TreeGrafter"/>
</dbReference>
<evidence type="ECO:0000256" key="2">
    <source>
        <dbReference type="ARBA" id="ARBA00022448"/>
    </source>
</evidence>
<dbReference type="Gene3D" id="2.30.29.30">
    <property type="entry name" value="Pleckstrin-homology domain (PH domain)/Phosphotyrosine-binding domain (PTB)"/>
    <property type="match status" value="1"/>
</dbReference>